<dbReference type="InterPro" id="IPR001005">
    <property type="entry name" value="SANT/Myb"/>
</dbReference>
<dbReference type="Proteomes" id="UP001163823">
    <property type="component" value="Chromosome 14"/>
</dbReference>
<dbReference type="PANTHER" id="PTHR44042:SF54">
    <property type="entry name" value="MYB-LIKE DNA-BINDING DOMAIN, SHAQKYF CLASS PROTEIN"/>
    <property type="match status" value="1"/>
</dbReference>
<name>A0AAD7KQ94_QUISA</name>
<keyword evidence="5" id="KW-1185">Reference proteome</keyword>
<dbReference type="InterPro" id="IPR017884">
    <property type="entry name" value="SANT_dom"/>
</dbReference>
<dbReference type="Gene3D" id="1.10.10.60">
    <property type="entry name" value="Homeodomain-like"/>
    <property type="match status" value="1"/>
</dbReference>
<dbReference type="Pfam" id="PF00249">
    <property type="entry name" value="Myb_DNA-binding"/>
    <property type="match status" value="1"/>
</dbReference>
<dbReference type="PROSITE" id="PS50090">
    <property type="entry name" value="MYB_LIKE"/>
    <property type="match status" value="1"/>
</dbReference>
<feature type="region of interest" description="Disordered" evidence="1">
    <location>
        <begin position="170"/>
        <end position="195"/>
    </location>
</feature>
<feature type="domain" description="SANT" evidence="3">
    <location>
        <begin position="104"/>
        <end position="153"/>
    </location>
</feature>
<dbReference type="PROSITE" id="PS51293">
    <property type="entry name" value="SANT"/>
    <property type="match status" value="1"/>
</dbReference>
<evidence type="ECO:0000259" key="3">
    <source>
        <dbReference type="PROSITE" id="PS51293"/>
    </source>
</evidence>
<proteinExistence type="predicted"/>
<sequence>MTKEIIDLTVDSPPHSKPHKNQTVQSASSSSTAAVHKKPFKKKTVSLASVLSKPAATDHGLNPLNHNKENAGSSVAGKTSAVVQPPKLTTNPGLDPSQIMFKHNWTPKEHELFLMGLIKYGKGHWGSIAKEFVWSKSIEEVKEYGEDFFENMPISYFYYMFKSMKAAENESKGNSSSSNSKPPTDSCSEKSSMVVNATKPAEPVQTKAAAAADMASKVVKIKSITEPMSSAAAALTSNVPVDQQLPAWMLKKSDGVVEIAKPEVAAMACSSKVVFKKREPPATLLLFPVEAPFFLPGLGERGSSAAADHHIQDFSVNGGVGDFDLELRLGYGSYS</sequence>
<dbReference type="PANTHER" id="PTHR44042">
    <property type="entry name" value="DUPLICATED HOMEODOMAIN-LIKE SUPERFAMILY PROTEIN-RELATED"/>
    <property type="match status" value="1"/>
</dbReference>
<feature type="region of interest" description="Disordered" evidence="1">
    <location>
        <begin position="1"/>
        <end position="40"/>
    </location>
</feature>
<feature type="compositionally biased region" description="Low complexity" evidence="1">
    <location>
        <begin position="22"/>
        <end position="34"/>
    </location>
</feature>
<feature type="compositionally biased region" description="Low complexity" evidence="1">
    <location>
        <begin position="172"/>
        <end position="186"/>
    </location>
</feature>
<evidence type="ECO:0000313" key="5">
    <source>
        <dbReference type="Proteomes" id="UP001163823"/>
    </source>
</evidence>
<comment type="caution">
    <text evidence="4">The sequence shown here is derived from an EMBL/GenBank/DDBJ whole genome shotgun (WGS) entry which is preliminary data.</text>
</comment>
<dbReference type="KEGG" id="qsa:O6P43_033495"/>
<evidence type="ECO:0000256" key="1">
    <source>
        <dbReference type="SAM" id="MobiDB-lite"/>
    </source>
</evidence>
<feature type="region of interest" description="Disordered" evidence="1">
    <location>
        <begin position="71"/>
        <end position="95"/>
    </location>
</feature>
<protein>
    <submittedName>
        <fullName evidence="4">Transcription factor DIVARICATA</fullName>
    </submittedName>
</protein>
<accession>A0AAD7KQ94</accession>
<dbReference type="AlphaFoldDB" id="A0AAD7KQ94"/>
<evidence type="ECO:0000313" key="4">
    <source>
        <dbReference type="EMBL" id="KAJ7944028.1"/>
    </source>
</evidence>
<reference evidence="4" key="1">
    <citation type="journal article" date="2023" name="Science">
        <title>Elucidation of the pathway for biosynthesis of saponin adjuvants from the soapbark tree.</title>
        <authorList>
            <person name="Reed J."/>
            <person name="Orme A."/>
            <person name="El-Demerdash A."/>
            <person name="Owen C."/>
            <person name="Martin L.B.B."/>
            <person name="Misra R.C."/>
            <person name="Kikuchi S."/>
            <person name="Rejzek M."/>
            <person name="Martin A.C."/>
            <person name="Harkess A."/>
            <person name="Leebens-Mack J."/>
            <person name="Louveau T."/>
            <person name="Stephenson M.J."/>
            <person name="Osbourn A."/>
        </authorList>
    </citation>
    <scope>NUCLEOTIDE SEQUENCE</scope>
    <source>
        <strain evidence="4">S10</strain>
    </source>
</reference>
<evidence type="ECO:0000259" key="2">
    <source>
        <dbReference type="PROSITE" id="PS50090"/>
    </source>
</evidence>
<organism evidence="4 5">
    <name type="scientific">Quillaja saponaria</name>
    <name type="common">Soap bark tree</name>
    <dbReference type="NCBI Taxonomy" id="32244"/>
    <lineage>
        <taxon>Eukaryota</taxon>
        <taxon>Viridiplantae</taxon>
        <taxon>Streptophyta</taxon>
        <taxon>Embryophyta</taxon>
        <taxon>Tracheophyta</taxon>
        <taxon>Spermatophyta</taxon>
        <taxon>Magnoliopsida</taxon>
        <taxon>eudicotyledons</taxon>
        <taxon>Gunneridae</taxon>
        <taxon>Pentapetalae</taxon>
        <taxon>rosids</taxon>
        <taxon>fabids</taxon>
        <taxon>Fabales</taxon>
        <taxon>Quillajaceae</taxon>
        <taxon>Quillaja</taxon>
    </lineage>
</organism>
<dbReference type="SUPFAM" id="SSF46689">
    <property type="entry name" value="Homeodomain-like"/>
    <property type="match status" value="1"/>
</dbReference>
<gene>
    <name evidence="4" type="ORF">O6P43_033495</name>
</gene>
<dbReference type="CDD" id="cd00167">
    <property type="entry name" value="SANT"/>
    <property type="match status" value="1"/>
</dbReference>
<feature type="domain" description="Myb-like" evidence="2">
    <location>
        <begin position="102"/>
        <end position="149"/>
    </location>
</feature>
<dbReference type="InterPro" id="IPR009057">
    <property type="entry name" value="Homeodomain-like_sf"/>
</dbReference>
<dbReference type="EMBL" id="JARAOO010000014">
    <property type="protein sequence ID" value="KAJ7944028.1"/>
    <property type="molecule type" value="Genomic_DNA"/>
</dbReference>
<dbReference type="SMART" id="SM00717">
    <property type="entry name" value="SANT"/>
    <property type="match status" value="1"/>
</dbReference>